<dbReference type="RefSeq" id="WP_134335067.1">
    <property type="nucleotide sequence ID" value="NZ_JACIEG010000001.1"/>
</dbReference>
<sequence length="249" mass="26720">MNKIWLTTLLLTGAYAANAQEITPPPAPAPGKPELLASGQQKLPRPPKHGQRPGDDKGPQAEEALKLTTVKGIVAGSIANDRFEYNGLSVKTNSGTIAVMFPPHLGEQIFARAKNGTAVTITGFERTNPESKKEFRLVSLDANGSTIADAPPLSPHVPTAQQQKNITATVKELNYSPNKDVNGFTLSSGERIGIPPHIARQLNSQLKAGEKVTVNGFLEPKRPGVVYSQSITMIRAQTLTIKGQAYLVR</sequence>
<evidence type="ECO:0000256" key="2">
    <source>
        <dbReference type="SAM" id="SignalP"/>
    </source>
</evidence>
<proteinExistence type="predicted"/>
<dbReference type="EMBL" id="JACIEG010000001">
    <property type="protein sequence ID" value="MBB3967715.1"/>
    <property type="molecule type" value="Genomic_DNA"/>
</dbReference>
<keyword evidence="2" id="KW-0732">Signal</keyword>
<dbReference type="Proteomes" id="UP000583101">
    <property type="component" value="Unassembled WGS sequence"/>
</dbReference>
<reference evidence="3 6" key="3">
    <citation type="submission" date="2020-08" db="EMBL/GenBank/DDBJ databases">
        <title>Genomic Encyclopedia of Type Strains, Phase IV (KMG-IV): sequencing the most valuable type-strain genomes for metagenomic binning, comparative biology and taxonomic classification.</title>
        <authorList>
            <person name="Goeker M."/>
        </authorList>
    </citation>
    <scope>NUCLEOTIDE SEQUENCE [LARGE SCALE GENOMIC DNA]</scope>
    <source>
        <strain evidence="3 6">DSM 100995</strain>
    </source>
</reference>
<dbReference type="Proteomes" id="UP000297248">
    <property type="component" value="Unassembled WGS sequence"/>
</dbReference>
<evidence type="ECO:0000313" key="4">
    <source>
        <dbReference type="EMBL" id="TEW69232.1"/>
    </source>
</evidence>
<evidence type="ECO:0000256" key="1">
    <source>
        <dbReference type="SAM" id="MobiDB-lite"/>
    </source>
</evidence>
<feature type="region of interest" description="Disordered" evidence="1">
    <location>
        <begin position="20"/>
        <end position="59"/>
    </location>
</feature>
<accession>A0A4Y8AKU5</accession>
<feature type="signal peptide" evidence="2">
    <location>
        <begin position="1"/>
        <end position="19"/>
    </location>
</feature>
<dbReference type="AlphaFoldDB" id="A0A4Y8AKU5"/>
<reference evidence="4 5" key="1">
    <citation type="journal article" date="2016" name="Int. J. Syst. Evol. Microbiol.">
        <title>Proposal of Mucilaginibacter phyllosphaerae sp. nov. isolated from the phyllosphere of Galium album.</title>
        <authorList>
            <person name="Aydogan E.L."/>
            <person name="Busse H.J."/>
            <person name="Moser G."/>
            <person name="Muller C."/>
            <person name="Kampfer P."/>
            <person name="Glaeser S.P."/>
        </authorList>
    </citation>
    <scope>NUCLEOTIDE SEQUENCE [LARGE SCALE GENOMIC DNA]</scope>
    <source>
        <strain evidence="4 5">PP-F2FG21</strain>
    </source>
</reference>
<reference evidence="4" key="2">
    <citation type="submission" date="2019-03" db="EMBL/GenBank/DDBJ databases">
        <authorList>
            <person name="Yan Y.-Q."/>
            <person name="Du Z.-J."/>
        </authorList>
    </citation>
    <scope>NUCLEOTIDE SEQUENCE</scope>
    <source>
        <strain evidence="4">PP-F2FG21</strain>
    </source>
</reference>
<gene>
    <name evidence="4" type="ORF">E2R65_03440</name>
    <name evidence="3" type="ORF">GGR35_000301</name>
</gene>
<dbReference type="EMBL" id="SNQG01000001">
    <property type="protein sequence ID" value="TEW69232.1"/>
    <property type="molecule type" value="Genomic_DNA"/>
</dbReference>
<name>A0A4Y8AKU5_9SPHI</name>
<protein>
    <submittedName>
        <fullName evidence="4">Uncharacterized protein</fullName>
    </submittedName>
</protein>
<evidence type="ECO:0000313" key="5">
    <source>
        <dbReference type="Proteomes" id="UP000297248"/>
    </source>
</evidence>
<feature type="chain" id="PRO_5044616753" evidence="2">
    <location>
        <begin position="20"/>
        <end position="249"/>
    </location>
</feature>
<evidence type="ECO:0000313" key="3">
    <source>
        <dbReference type="EMBL" id="MBB3967715.1"/>
    </source>
</evidence>
<evidence type="ECO:0000313" key="6">
    <source>
        <dbReference type="Proteomes" id="UP000583101"/>
    </source>
</evidence>
<comment type="caution">
    <text evidence="4">The sequence shown here is derived from an EMBL/GenBank/DDBJ whole genome shotgun (WGS) entry which is preliminary data.</text>
</comment>
<keyword evidence="6" id="KW-1185">Reference proteome</keyword>
<organism evidence="4 5">
    <name type="scientific">Mucilaginibacter phyllosphaerae</name>
    <dbReference type="NCBI Taxonomy" id="1812349"/>
    <lineage>
        <taxon>Bacteria</taxon>
        <taxon>Pseudomonadati</taxon>
        <taxon>Bacteroidota</taxon>
        <taxon>Sphingobacteriia</taxon>
        <taxon>Sphingobacteriales</taxon>
        <taxon>Sphingobacteriaceae</taxon>
        <taxon>Mucilaginibacter</taxon>
    </lineage>
</organism>